<dbReference type="CDD" id="cd08774">
    <property type="entry name" value="14-3-3"/>
    <property type="match status" value="1"/>
</dbReference>
<dbReference type="InterPro" id="IPR036815">
    <property type="entry name" value="14-3-3_dom_sf"/>
</dbReference>
<comment type="caution">
    <text evidence="3">The sequence shown here is derived from an EMBL/GenBank/DDBJ whole genome shotgun (WGS) entry which is preliminary data.</text>
</comment>
<evidence type="ECO:0000256" key="1">
    <source>
        <dbReference type="ARBA" id="ARBA00006141"/>
    </source>
</evidence>
<dbReference type="EMBL" id="SNRW01001797">
    <property type="protein sequence ID" value="KAA6394982.1"/>
    <property type="molecule type" value="Genomic_DNA"/>
</dbReference>
<accession>A0A5J4WKC0</accession>
<feature type="domain" description="14-3-3" evidence="2">
    <location>
        <begin position="1"/>
        <end position="158"/>
    </location>
</feature>
<dbReference type="InterPro" id="IPR000308">
    <property type="entry name" value="14-3-3"/>
</dbReference>
<evidence type="ECO:0000313" key="3">
    <source>
        <dbReference type="EMBL" id="KAA6394982.1"/>
    </source>
</evidence>
<proteinExistence type="inferred from homology"/>
<dbReference type="SMART" id="SM00101">
    <property type="entry name" value="14_3_3"/>
    <property type="match status" value="1"/>
</dbReference>
<dbReference type="InterPro" id="IPR023410">
    <property type="entry name" value="14-3-3_domain"/>
</dbReference>
<dbReference type="Pfam" id="PF00244">
    <property type="entry name" value="14-3-3"/>
    <property type="match status" value="1"/>
</dbReference>
<dbReference type="OrthoDB" id="10260625at2759"/>
<dbReference type="PRINTS" id="PR00305">
    <property type="entry name" value="1433ZETA"/>
</dbReference>
<protein>
    <recommendedName>
        <fullName evidence="2">14-3-3 domain-containing protein</fullName>
    </recommendedName>
</protein>
<dbReference type="PANTHER" id="PTHR18860">
    <property type="entry name" value="14-3-3 PROTEIN"/>
    <property type="match status" value="1"/>
</dbReference>
<evidence type="ECO:0000313" key="4">
    <source>
        <dbReference type="Proteomes" id="UP000324800"/>
    </source>
</evidence>
<dbReference type="Gene3D" id="1.20.190.20">
    <property type="entry name" value="14-3-3 domain"/>
    <property type="match status" value="1"/>
</dbReference>
<evidence type="ECO:0000259" key="2">
    <source>
        <dbReference type="SMART" id="SM00101"/>
    </source>
</evidence>
<dbReference type="AlphaFoldDB" id="A0A5J4WKC0"/>
<comment type="similarity">
    <text evidence="1">Belongs to the 14-3-3 family.</text>
</comment>
<gene>
    <name evidence="3" type="ORF">EZS28_009492</name>
</gene>
<reference evidence="3 4" key="1">
    <citation type="submission" date="2019-03" db="EMBL/GenBank/DDBJ databases">
        <title>Single cell metagenomics reveals metabolic interactions within the superorganism composed of flagellate Streblomastix strix and complex community of Bacteroidetes bacteria on its surface.</title>
        <authorList>
            <person name="Treitli S.C."/>
            <person name="Kolisko M."/>
            <person name="Husnik F."/>
            <person name="Keeling P."/>
            <person name="Hampl V."/>
        </authorList>
    </citation>
    <scope>NUCLEOTIDE SEQUENCE [LARGE SCALE GENOMIC DNA]</scope>
    <source>
        <strain evidence="3">ST1C</strain>
    </source>
</reference>
<dbReference type="Proteomes" id="UP000324800">
    <property type="component" value="Unassembled WGS sequence"/>
</dbReference>
<sequence length="164" mass="18697">MRECCNRIITAIDTNLLTNTQNVEQLTFYGKMKGDFYRYLAEFETRQKRQLAAESALYAYEQAQKIAEGSEGKPGLQWTNPVRLGLALNMAVFEFEILGSPEEACDVAREAFEGAISELANVREEDYKDVSMIIQLIRDNLSLWASAAVEEEAEYERNYDEKDG</sequence>
<dbReference type="SUPFAM" id="SSF48445">
    <property type="entry name" value="14-3-3 protein"/>
    <property type="match status" value="1"/>
</dbReference>
<organism evidence="3 4">
    <name type="scientific">Streblomastix strix</name>
    <dbReference type="NCBI Taxonomy" id="222440"/>
    <lineage>
        <taxon>Eukaryota</taxon>
        <taxon>Metamonada</taxon>
        <taxon>Preaxostyla</taxon>
        <taxon>Oxymonadida</taxon>
        <taxon>Streblomastigidae</taxon>
        <taxon>Streblomastix</taxon>
    </lineage>
</organism>
<name>A0A5J4WKC0_9EUKA</name>